<dbReference type="InterPro" id="IPR051691">
    <property type="entry name" value="Metab_Enz_Cyan_OpOx_G3PDH"/>
</dbReference>
<dbReference type="InterPro" id="IPR036188">
    <property type="entry name" value="FAD/NAD-bd_sf"/>
</dbReference>
<dbReference type="Gene3D" id="3.10.20.440">
    <property type="entry name" value="2Fe-2S iron-sulphur cluster binding domain, sarcosine oxidase, alpha subunit, N-terminal domain"/>
    <property type="match status" value="1"/>
</dbReference>
<name>A0A4D7QKU2_9HYPH</name>
<dbReference type="InterPro" id="IPR042204">
    <property type="entry name" value="2Fe-2S-bd_N"/>
</dbReference>
<dbReference type="PANTHER" id="PTHR42949">
    <property type="entry name" value="ANAEROBIC GLYCEROL-3-PHOSPHATE DEHYDROGENASE SUBUNIT B"/>
    <property type="match status" value="1"/>
</dbReference>
<dbReference type="Proteomes" id="UP000298588">
    <property type="component" value="Chromosome"/>
</dbReference>
<dbReference type="InterPro" id="IPR006076">
    <property type="entry name" value="FAD-dep_OxRdtase"/>
</dbReference>
<dbReference type="InterPro" id="IPR023753">
    <property type="entry name" value="FAD/NAD-binding_dom"/>
</dbReference>
<sequence>MQLDRPEATATIRFDGRDLAAVPGETLAATLVAHGLTAQGTAKDGSARGHYCGMGVCHDCLVVVDGRAGQRACLTKIRHGMEAERQASAKVSFQAAAIDLADVPLAAPEPRAVDVLVVGAGPGGLRAALAAAETGAKVLLIDERPAPGGQYFKQDGSPAAPAPDRQMRTGASLIASVIAAGATLESETLAWGVERGEDGALTVSTLRHGTAGLIRPRMLIIATGAYERPVMVPGWTLPGAMTTGGAQTLVRSYGVLAGKRVLVAGNGPLNIQVARELMRAGVSGLSLAEAAPDPVSRPMEAAKLALAGPALALRGVAELAALRASGARLFFGHRLIAIEGKTQVEAAVLAALDANGQPTGPTIRVAVDAVLTGDGFMPASDLPRLLGLPFAMSADGSLILERDDAGATAQADVFVVGEAGGFGGAHVAGAMGELAGRTAATRLNFHATGDESRTRATLARHRRFQAALWALFAAPRPQLAGDDTLVCRCEGLTLGLLKTTIETHGLNDVASLKRLTRAGMGRCQGRYCAPALRELVGAPAAEPALPAPQAPVRPVPLAALAAEKPEWGGHRRSNLPDRPLSPGEPLPVSEAATVVIGAGIAGLSTALFLARAGHDVVVIDRNPVNSGASGGNAGSLHAQLLSFDHGAKAEAGGQPAALTLPLQRDSIALWKRLETELKADFEISITGGMMVAENDADLAFLAAKTAVERDKGIDCQVIGRDDLRRLEPGLDERFVGAAYCPQEGKINPLVATNAVAEAALAAGARIVTGAEVQAISRDGSGFTVTTSRGPIRAARVVNAAGAFASRIGAMLGVDVPVFGAPLQMVVTEAAEPIVSHLVAHAARHLTLKQAANGNVIIGGGWTAGLDPVRGHPRPLRSSIEGNLWVAQHVVPALRRLHVLRTWSAMNINIDGAPIIGEHPAVPGLYTCVTSNGYTLGPIMGETTATLVLGQDPGRDLKPFGIERFG</sequence>
<dbReference type="SUPFAM" id="SSF51905">
    <property type="entry name" value="FAD/NAD(P)-binding domain"/>
    <property type="match status" value="2"/>
</dbReference>
<dbReference type="SUPFAM" id="SSF54292">
    <property type="entry name" value="2Fe-2S ferredoxin-like"/>
    <property type="match status" value="1"/>
</dbReference>
<dbReference type="OrthoDB" id="9801699at2"/>
<evidence type="ECO:0000259" key="2">
    <source>
        <dbReference type="Pfam" id="PF01266"/>
    </source>
</evidence>
<dbReference type="PANTHER" id="PTHR42949:SF3">
    <property type="entry name" value="ANAEROBIC GLYCEROL-3-PHOSPHATE DEHYDROGENASE SUBUNIT B"/>
    <property type="match status" value="1"/>
</dbReference>
<dbReference type="Pfam" id="PF01266">
    <property type="entry name" value="DAO"/>
    <property type="match status" value="1"/>
</dbReference>
<protein>
    <submittedName>
        <fullName evidence="5">FAD-dependent oxidoreductase</fullName>
    </submittedName>
</protein>
<dbReference type="InterPro" id="IPR041854">
    <property type="entry name" value="BFD-like_2Fe2S-bd_dom_sf"/>
</dbReference>
<dbReference type="CDD" id="cd19946">
    <property type="entry name" value="GlpA-like_Fer2_BFD-like"/>
    <property type="match status" value="1"/>
</dbReference>
<dbReference type="KEGG" id="paqt:E8L99_12975"/>
<evidence type="ECO:0000313" key="5">
    <source>
        <dbReference type="EMBL" id="QCK86603.1"/>
    </source>
</evidence>
<dbReference type="InterPro" id="IPR007419">
    <property type="entry name" value="BFD-like_2Fe2S-bd_dom"/>
</dbReference>
<dbReference type="Pfam" id="PF04324">
    <property type="entry name" value="Fer2_BFD"/>
    <property type="match status" value="1"/>
</dbReference>
<accession>A0A4D7QKU2</accession>
<evidence type="ECO:0000313" key="6">
    <source>
        <dbReference type="Proteomes" id="UP000298588"/>
    </source>
</evidence>
<organism evidence="5 6">
    <name type="scientific">Phreatobacter aquaticus</name>
    <dbReference type="NCBI Taxonomy" id="2570229"/>
    <lineage>
        <taxon>Bacteria</taxon>
        <taxon>Pseudomonadati</taxon>
        <taxon>Pseudomonadota</taxon>
        <taxon>Alphaproteobacteria</taxon>
        <taxon>Hyphomicrobiales</taxon>
        <taxon>Phreatobacteraceae</taxon>
        <taxon>Phreatobacter</taxon>
    </lineage>
</organism>
<dbReference type="GO" id="GO:0016491">
    <property type="term" value="F:oxidoreductase activity"/>
    <property type="evidence" value="ECO:0007669"/>
    <property type="project" value="UniProtKB-KW"/>
</dbReference>
<dbReference type="EMBL" id="CP039865">
    <property type="protein sequence ID" value="QCK86603.1"/>
    <property type="molecule type" value="Genomic_DNA"/>
</dbReference>
<keyword evidence="1" id="KW-0560">Oxidoreductase</keyword>
<evidence type="ECO:0000259" key="4">
    <source>
        <dbReference type="Pfam" id="PF07992"/>
    </source>
</evidence>
<feature type="domain" description="FAD dependent oxidoreductase" evidence="2">
    <location>
        <begin position="594"/>
        <end position="945"/>
    </location>
</feature>
<dbReference type="GO" id="GO:0051536">
    <property type="term" value="F:iron-sulfur cluster binding"/>
    <property type="evidence" value="ECO:0007669"/>
    <property type="project" value="InterPro"/>
</dbReference>
<dbReference type="PRINTS" id="PR00411">
    <property type="entry name" value="PNDRDTASEI"/>
</dbReference>
<feature type="domain" description="FAD/NAD(P)-binding" evidence="4">
    <location>
        <begin position="114"/>
        <end position="432"/>
    </location>
</feature>
<dbReference type="PRINTS" id="PR00368">
    <property type="entry name" value="FADPNR"/>
</dbReference>
<dbReference type="Gene3D" id="3.30.9.10">
    <property type="entry name" value="D-Amino Acid Oxidase, subunit A, domain 2"/>
    <property type="match status" value="1"/>
</dbReference>
<gene>
    <name evidence="5" type="ORF">E8L99_12975</name>
</gene>
<reference evidence="5 6" key="1">
    <citation type="submission" date="2019-04" db="EMBL/GenBank/DDBJ databases">
        <title>Phreatobacter aquaticus sp. nov.</title>
        <authorList>
            <person name="Choi A."/>
            <person name="Baek K."/>
        </authorList>
    </citation>
    <scope>NUCLEOTIDE SEQUENCE [LARGE SCALE GENOMIC DNA]</scope>
    <source>
        <strain evidence="5 6">NMCR1094</strain>
    </source>
</reference>
<dbReference type="Pfam" id="PF13510">
    <property type="entry name" value="Fer2_4"/>
    <property type="match status" value="1"/>
</dbReference>
<dbReference type="Gene3D" id="1.10.10.1100">
    <property type="entry name" value="BFD-like [2Fe-2S]-binding domain"/>
    <property type="match status" value="1"/>
</dbReference>
<dbReference type="RefSeq" id="WP_137099934.1">
    <property type="nucleotide sequence ID" value="NZ_CP039865.1"/>
</dbReference>
<dbReference type="InterPro" id="IPR036010">
    <property type="entry name" value="2Fe-2S_ferredoxin-like_sf"/>
</dbReference>
<evidence type="ECO:0000259" key="3">
    <source>
        <dbReference type="Pfam" id="PF04324"/>
    </source>
</evidence>
<proteinExistence type="predicted"/>
<evidence type="ECO:0000256" key="1">
    <source>
        <dbReference type="ARBA" id="ARBA00023002"/>
    </source>
</evidence>
<dbReference type="Pfam" id="PF07992">
    <property type="entry name" value="Pyr_redox_2"/>
    <property type="match status" value="1"/>
</dbReference>
<keyword evidence="6" id="KW-1185">Reference proteome</keyword>
<feature type="domain" description="BFD-like [2Fe-2S]-binding" evidence="3">
    <location>
        <begin position="485"/>
        <end position="536"/>
    </location>
</feature>
<dbReference type="Gene3D" id="3.50.50.60">
    <property type="entry name" value="FAD/NAD(P)-binding domain"/>
    <property type="match status" value="4"/>
</dbReference>
<dbReference type="AlphaFoldDB" id="A0A4D7QKU2"/>